<sequence>MIRTLICTLALGSLCFAKPNIVLILSDDQAWTDYGFMSHEQIETPALDKLAAESLTYTRGYVTAPLCRPSLASMFTGVYPHQHGITGNDLRDGKKLVSRSDPKGAKLHQTLYERFRMYPGLAGELGKADYLSLQTGKWWEGDPKQSGFTHTMSHADPERGGRHGDAGLEISRNGITPIRKFLDEAEGQEKPFFIWHAPFLPHTPHNPPDELFEKYKAMVDSPHVARYYAMVEWFDQTCGELIDELDNRGLSENTVVLYVTDNGWIQNPEKGKYAPLSKQDVHEGGVRTPIMVKWRGHISALLDESTPVSVIDLAPTILKVAELEVPDTMKGIDLRDRDALKARNTVFGADHSHDIRGIDKRADNLESRYVVHGDWKLILHNHENFPPPVYGGTRNGKENNPKGDPELYNLIADPHETKNLAEENPDRVAELTKLLDAWWDGSETR</sequence>
<evidence type="ECO:0000256" key="2">
    <source>
        <dbReference type="ARBA" id="ARBA00008779"/>
    </source>
</evidence>
<organism evidence="9 10">
    <name type="scientific">Haloferula chungangensis</name>
    <dbReference type="NCBI Taxonomy" id="1048331"/>
    <lineage>
        <taxon>Bacteria</taxon>
        <taxon>Pseudomonadati</taxon>
        <taxon>Verrucomicrobiota</taxon>
        <taxon>Verrucomicrobiia</taxon>
        <taxon>Verrucomicrobiales</taxon>
        <taxon>Verrucomicrobiaceae</taxon>
        <taxon>Haloferula</taxon>
    </lineage>
</organism>
<dbReference type="CDD" id="cd16027">
    <property type="entry name" value="SGSH"/>
    <property type="match status" value="1"/>
</dbReference>
<dbReference type="Gene3D" id="3.30.1120.10">
    <property type="match status" value="1"/>
</dbReference>
<reference evidence="10" key="1">
    <citation type="journal article" date="2019" name="Int. J. Syst. Evol. Microbiol.">
        <title>The Global Catalogue of Microorganisms (GCM) 10K type strain sequencing project: providing services to taxonomists for standard genome sequencing and annotation.</title>
        <authorList>
            <consortium name="The Broad Institute Genomics Platform"/>
            <consortium name="The Broad Institute Genome Sequencing Center for Infectious Disease"/>
            <person name="Wu L."/>
            <person name="Ma J."/>
        </authorList>
    </citation>
    <scope>NUCLEOTIDE SEQUENCE [LARGE SCALE GENOMIC DNA]</scope>
    <source>
        <strain evidence="10">CGMCC 4.1467</strain>
    </source>
</reference>
<evidence type="ECO:0000256" key="6">
    <source>
        <dbReference type="ARBA" id="ARBA00022837"/>
    </source>
</evidence>
<dbReference type="InterPro" id="IPR050738">
    <property type="entry name" value="Sulfatase"/>
</dbReference>
<evidence type="ECO:0000256" key="3">
    <source>
        <dbReference type="ARBA" id="ARBA00022723"/>
    </source>
</evidence>
<dbReference type="PANTHER" id="PTHR42693">
    <property type="entry name" value="ARYLSULFATASE FAMILY MEMBER"/>
    <property type="match status" value="1"/>
</dbReference>
<keyword evidence="6" id="KW-0106">Calcium</keyword>
<evidence type="ECO:0000256" key="7">
    <source>
        <dbReference type="SAM" id="SignalP"/>
    </source>
</evidence>
<evidence type="ECO:0000256" key="4">
    <source>
        <dbReference type="ARBA" id="ARBA00022729"/>
    </source>
</evidence>
<dbReference type="Pfam" id="PF00884">
    <property type="entry name" value="Sulfatase"/>
    <property type="match status" value="1"/>
</dbReference>
<comment type="caution">
    <text evidence="9">The sequence shown here is derived from an EMBL/GenBank/DDBJ whole genome shotgun (WGS) entry which is preliminary data.</text>
</comment>
<comment type="cofactor">
    <cofactor evidence="1">
        <name>Ca(2+)</name>
        <dbReference type="ChEBI" id="CHEBI:29108"/>
    </cofactor>
</comment>
<keyword evidence="3" id="KW-0479">Metal-binding</keyword>
<comment type="similarity">
    <text evidence="2">Belongs to the sulfatase family.</text>
</comment>
<dbReference type="Proteomes" id="UP001596472">
    <property type="component" value="Unassembled WGS sequence"/>
</dbReference>
<dbReference type="PANTHER" id="PTHR42693:SF42">
    <property type="entry name" value="ARYLSULFATASE G"/>
    <property type="match status" value="1"/>
</dbReference>
<keyword evidence="5" id="KW-0378">Hydrolase</keyword>
<keyword evidence="4 7" id="KW-0732">Signal</keyword>
<feature type="domain" description="Sulfatase N-terminal" evidence="8">
    <location>
        <begin position="19"/>
        <end position="321"/>
    </location>
</feature>
<dbReference type="Gene3D" id="3.40.720.10">
    <property type="entry name" value="Alkaline Phosphatase, subunit A"/>
    <property type="match status" value="1"/>
</dbReference>
<evidence type="ECO:0000259" key="8">
    <source>
        <dbReference type="Pfam" id="PF00884"/>
    </source>
</evidence>
<dbReference type="InterPro" id="IPR017850">
    <property type="entry name" value="Alkaline_phosphatase_core_sf"/>
</dbReference>
<gene>
    <name evidence="9" type="ORF">ACFQY0_02380</name>
</gene>
<dbReference type="InterPro" id="IPR000917">
    <property type="entry name" value="Sulfatase_N"/>
</dbReference>
<protein>
    <submittedName>
        <fullName evidence="9">Sulfatase</fullName>
    </submittedName>
</protein>
<keyword evidence="10" id="KW-1185">Reference proteome</keyword>
<evidence type="ECO:0000256" key="1">
    <source>
        <dbReference type="ARBA" id="ARBA00001913"/>
    </source>
</evidence>
<dbReference type="RefSeq" id="WP_379708697.1">
    <property type="nucleotide sequence ID" value="NZ_JBHTBS010000001.1"/>
</dbReference>
<evidence type="ECO:0000313" key="10">
    <source>
        <dbReference type="Proteomes" id="UP001596472"/>
    </source>
</evidence>
<dbReference type="SUPFAM" id="SSF53649">
    <property type="entry name" value="Alkaline phosphatase-like"/>
    <property type="match status" value="1"/>
</dbReference>
<name>A0ABW2L360_9BACT</name>
<accession>A0ABW2L360</accession>
<evidence type="ECO:0000256" key="5">
    <source>
        <dbReference type="ARBA" id="ARBA00022801"/>
    </source>
</evidence>
<evidence type="ECO:0000313" key="9">
    <source>
        <dbReference type="EMBL" id="MFC7336010.1"/>
    </source>
</evidence>
<dbReference type="EMBL" id="JBHTBS010000001">
    <property type="protein sequence ID" value="MFC7336010.1"/>
    <property type="molecule type" value="Genomic_DNA"/>
</dbReference>
<feature type="chain" id="PRO_5045732419" evidence="7">
    <location>
        <begin position="18"/>
        <end position="445"/>
    </location>
</feature>
<proteinExistence type="inferred from homology"/>
<feature type="signal peptide" evidence="7">
    <location>
        <begin position="1"/>
        <end position="17"/>
    </location>
</feature>